<dbReference type="GO" id="GO:0045493">
    <property type="term" value="P:xylan catabolic process"/>
    <property type="evidence" value="ECO:0007669"/>
    <property type="project" value="UniProtKB-KW"/>
</dbReference>
<keyword evidence="3" id="KW-0378">Hydrolase</keyword>
<dbReference type="GO" id="GO:0031176">
    <property type="term" value="F:endo-1,4-beta-xylanase activity"/>
    <property type="evidence" value="ECO:0007669"/>
    <property type="project" value="UniProtKB-EC"/>
</dbReference>
<dbReference type="InterPro" id="IPR029058">
    <property type="entry name" value="AB_hydrolase_fold"/>
</dbReference>
<dbReference type="InterPro" id="IPR000801">
    <property type="entry name" value="Esterase-like"/>
</dbReference>
<accession>A0A518AYN6</accession>
<evidence type="ECO:0000256" key="2">
    <source>
        <dbReference type="SAM" id="MobiDB-lite"/>
    </source>
</evidence>
<protein>
    <submittedName>
        <fullName evidence="3">Endo-1,4-beta-xylanase Z</fullName>
        <ecNumber evidence="3">3.2.1.8</ecNumber>
    </submittedName>
</protein>
<dbReference type="PANTHER" id="PTHR43037:SF1">
    <property type="entry name" value="BLL1128 PROTEIN"/>
    <property type="match status" value="1"/>
</dbReference>
<evidence type="ECO:0000313" key="4">
    <source>
        <dbReference type="Proteomes" id="UP000317093"/>
    </source>
</evidence>
<feature type="compositionally biased region" description="Basic residues" evidence="2">
    <location>
        <begin position="244"/>
        <end position="259"/>
    </location>
</feature>
<dbReference type="Pfam" id="PF00756">
    <property type="entry name" value="Esterase"/>
    <property type="match status" value="1"/>
</dbReference>
<keyword evidence="3" id="KW-0326">Glycosidase</keyword>
<dbReference type="Proteomes" id="UP000317093">
    <property type="component" value="Chromosome"/>
</dbReference>
<dbReference type="AlphaFoldDB" id="A0A518AYN6"/>
<feature type="region of interest" description="Disordered" evidence="2">
    <location>
        <begin position="235"/>
        <end position="259"/>
    </location>
</feature>
<keyword evidence="3" id="KW-0624">Polysaccharide degradation</keyword>
<keyword evidence="3" id="KW-0119">Carbohydrate metabolism</keyword>
<dbReference type="Gene3D" id="3.40.50.1820">
    <property type="entry name" value="alpha/beta hydrolase"/>
    <property type="match status" value="1"/>
</dbReference>
<reference evidence="3 4" key="1">
    <citation type="submission" date="2019-02" db="EMBL/GenBank/DDBJ databases">
        <title>Deep-cultivation of Planctomycetes and their phenomic and genomic characterization uncovers novel biology.</title>
        <authorList>
            <person name="Wiegand S."/>
            <person name="Jogler M."/>
            <person name="Boedeker C."/>
            <person name="Pinto D."/>
            <person name="Vollmers J."/>
            <person name="Rivas-Marin E."/>
            <person name="Kohn T."/>
            <person name="Peeters S.H."/>
            <person name="Heuer A."/>
            <person name="Rast P."/>
            <person name="Oberbeckmann S."/>
            <person name="Bunk B."/>
            <person name="Jeske O."/>
            <person name="Meyerdierks A."/>
            <person name="Storesund J.E."/>
            <person name="Kallscheuer N."/>
            <person name="Luecker S."/>
            <person name="Lage O.M."/>
            <person name="Pohl T."/>
            <person name="Merkel B.J."/>
            <person name="Hornburger P."/>
            <person name="Mueller R.-W."/>
            <person name="Bruemmer F."/>
            <person name="Labrenz M."/>
            <person name="Spormann A.M."/>
            <person name="Op den Camp H."/>
            <person name="Overmann J."/>
            <person name="Amann R."/>
            <person name="Jetten M.S.M."/>
            <person name="Mascher T."/>
            <person name="Medema M.H."/>
            <person name="Devos D.P."/>
            <person name="Kaster A.-K."/>
            <person name="Ovreas L."/>
            <person name="Rohde M."/>
            <person name="Galperin M.Y."/>
            <person name="Jogler C."/>
        </authorList>
    </citation>
    <scope>NUCLEOTIDE SEQUENCE [LARGE SCALE GENOMIC DNA]</scope>
    <source>
        <strain evidence="3 4">Pan216</strain>
    </source>
</reference>
<keyword evidence="3" id="KW-0858">Xylan degradation</keyword>
<gene>
    <name evidence="3" type="primary">xynZ_2</name>
    <name evidence="3" type="ORF">Pan216_06740</name>
</gene>
<dbReference type="EMBL" id="CP036279">
    <property type="protein sequence ID" value="QDU59841.1"/>
    <property type="molecule type" value="Genomic_DNA"/>
</dbReference>
<proteinExistence type="predicted"/>
<keyword evidence="4" id="KW-1185">Reference proteome</keyword>
<name>A0A518AYN6_9BACT</name>
<dbReference type="SUPFAM" id="SSF53474">
    <property type="entry name" value="alpha/beta-Hydrolases"/>
    <property type="match status" value="1"/>
</dbReference>
<dbReference type="EC" id="3.2.1.8" evidence="3"/>
<organism evidence="3 4">
    <name type="scientific">Kolteria novifilia</name>
    <dbReference type="NCBI Taxonomy" id="2527975"/>
    <lineage>
        <taxon>Bacteria</taxon>
        <taxon>Pseudomonadati</taxon>
        <taxon>Planctomycetota</taxon>
        <taxon>Planctomycetia</taxon>
        <taxon>Kolteriales</taxon>
        <taxon>Kolteriaceae</taxon>
        <taxon>Kolteria</taxon>
    </lineage>
</organism>
<dbReference type="InterPro" id="IPR050955">
    <property type="entry name" value="Plant_Biomass_Hydrol_Est"/>
</dbReference>
<keyword evidence="1" id="KW-0732">Signal</keyword>
<dbReference type="KEGG" id="knv:Pan216_06740"/>
<sequence>MSFSLVLSLLALVPLADDESPMPKKSKAPQKETRLKTKVPVEMGYLLYLPEDYTKKKSWPLLLFLHGMGERGDDLELVKKHGPPKLVEAGKEFPFIVVSPQCPDTQWWEPIELMALLDEIEKKYSVDKDRIYVTGLSMGGFGTWRLAAYAPNRFAAIAPVCGGGEAYWGKLINHLPVWAFHGAKDKAVPLERSEAMVNAIEKNKGEPKLTVYPEAGHDSWTETYDNPELYEWLLKHERQEPKPKEKKKARSKRKAAKAA</sequence>
<evidence type="ECO:0000313" key="3">
    <source>
        <dbReference type="EMBL" id="QDU59841.1"/>
    </source>
</evidence>
<evidence type="ECO:0000256" key="1">
    <source>
        <dbReference type="ARBA" id="ARBA00022729"/>
    </source>
</evidence>
<dbReference type="RefSeq" id="WP_419193207.1">
    <property type="nucleotide sequence ID" value="NZ_CP036279.1"/>
</dbReference>
<dbReference type="PANTHER" id="PTHR43037">
    <property type="entry name" value="UNNAMED PRODUCT-RELATED"/>
    <property type="match status" value="1"/>
</dbReference>